<name>A0A1E7F931_9STRA</name>
<proteinExistence type="predicted"/>
<dbReference type="AlphaFoldDB" id="A0A1E7F931"/>
<keyword evidence="3" id="KW-1185">Reference proteome</keyword>
<evidence type="ECO:0000313" key="3">
    <source>
        <dbReference type="Proteomes" id="UP000095751"/>
    </source>
</evidence>
<protein>
    <submittedName>
        <fullName evidence="2">Uncharacterized protein</fullName>
    </submittedName>
</protein>
<dbReference type="KEGG" id="fcy:FRACYDRAFT_240880"/>
<evidence type="ECO:0000313" key="2">
    <source>
        <dbReference type="EMBL" id="OEU14343.1"/>
    </source>
</evidence>
<accession>A0A1E7F931</accession>
<feature type="signal peptide" evidence="1">
    <location>
        <begin position="1"/>
        <end position="25"/>
    </location>
</feature>
<dbReference type="Proteomes" id="UP000095751">
    <property type="component" value="Unassembled WGS sequence"/>
</dbReference>
<organism evidence="2 3">
    <name type="scientific">Fragilariopsis cylindrus CCMP1102</name>
    <dbReference type="NCBI Taxonomy" id="635003"/>
    <lineage>
        <taxon>Eukaryota</taxon>
        <taxon>Sar</taxon>
        <taxon>Stramenopiles</taxon>
        <taxon>Ochrophyta</taxon>
        <taxon>Bacillariophyta</taxon>
        <taxon>Bacillariophyceae</taxon>
        <taxon>Bacillariophycidae</taxon>
        <taxon>Bacillariales</taxon>
        <taxon>Bacillariaceae</taxon>
        <taxon>Fragilariopsis</taxon>
    </lineage>
</organism>
<evidence type="ECO:0000256" key="1">
    <source>
        <dbReference type="SAM" id="SignalP"/>
    </source>
</evidence>
<dbReference type="InParanoid" id="A0A1E7F931"/>
<feature type="chain" id="PRO_5009192825" evidence="1">
    <location>
        <begin position="26"/>
        <end position="292"/>
    </location>
</feature>
<reference evidence="2 3" key="1">
    <citation type="submission" date="2016-09" db="EMBL/GenBank/DDBJ databases">
        <title>Extensive genetic diversity and differential bi-allelic expression allows diatom success in the polar Southern Ocean.</title>
        <authorList>
            <consortium name="DOE Joint Genome Institute"/>
            <person name="Mock T."/>
            <person name="Otillar R.P."/>
            <person name="Strauss J."/>
            <person name="Dupont C."/>
            <person name="Frickenhaus S."/>
            <person name="Maumus F."/>
            <person name="Mcmullan M."/>
            <person name="Sanges R."/>
            <person name="Schmutz J."/>
            <person name="Toseland A."/>
            <person name="Valas R."/>
            <person name="Veluchamy A."/>
            <person name="Ward B.J."/>
            <person name="Allen A."/>
            <person name="Barry K."/>
            <person name="Falciatore A."/>
            <person name="Ferrante M."/>
            <person name="Fortunato A.E."/>
            <person name="Gloeckner G."/>
            <person name="Gruber A."/>
            <person name="Hipkin R."/>
            <person name="Janech M."/>
            <person name="Kroth P."/>
            <person name="Leese F."/>
            <person name="Lindquist E."/>
            <person name="Lyon B.R."/>
            <person name="Martin J."/>
            <person name="Mayer C."/>
            <person name="Parker M."/>
            <person name="Quesneville H."/>
            <person name="Raymond J."/>
            <person name="Uhlig C."/>
            <person name="Valentin K.U."/>
            <person name="Worden A.Z."/>
            <person name="Armbrust E.V."/>
            <person name="Bowler C."/>
            <person name="Green B."/>
            <person name="Moulton V."/>
            <person name="Van Oosterhout C."/>
            <person name="Grigoriev I."/>
        </authorList>
    </citation>
    <scope>NUCLEOTIDE SEQUENCE [LARGE SCALE GENOMIC DNA]</scope>
    <source>
        <strain evidence="2 3">CCMP1102</strain>
    </source>
</reference>
<dbReference type="EMBL" id="KV784360">
    <property type="protein sequence ID" value="OEU14343.1"/>
    <property type="molecule type" value="Genomic_DNA"/>
</dbReference>
<sequence length="292" mass="31082">MKFTAAAITLLGLTTFYSTIDGVEGNELKLRAREKMRKGRAESRQLQAKDDSGLVYSRGYICITRQQDFAFVIPQQKSIVPEQFKLLDLNLLGSSTIQSGGIYDPADVQIVDRLGTSKADGLLKPQFAGQHQPKFIPQKDPGFFFNGECVATQVAGPQILGHSCLFNLCLGGGGYNCIAIYAGSKFVFNPLEQVLVSPTTFGFGNNNNPDSIVPSLPPSYPGTIIGGTGLFAGAVGYVDVTTITGSTLTPAVNDPAVNDFAGVSEIPVDFPQAGYITQKINVVSNVPLPVAP</sequence>
<keyword evidence="1" id="KW-0732">Signal</keyword>
<gene>
    <name evidence="2" type="ORF">FRACYDRAFT_240880</name>
</gene>